<evidence type="ECO:0000259" key="2">
    <source>
        <dbReference type="Pfam" id="PF12158"/>
    </source>
</evidence>
<reference evidence="3" key="1">
    <citation type="journal article" date="2014" name="Int. J. Syst. Evol. Microbiol.">
        <title>Complete genome sequence of Corynebacterium casei LMG S-19264T (=DSM 44701T), isolated from a smear-ripened cheese.</title>
        <authorList>
            <consortium name="US DOE Joint Genome Institute (JGI-PGF)"/>
            <person name="Walter F."/>
            <person name="Albersmeier A."/>
            <person name="Kalinowski J."/>
            <person name="Ruckert C."/>
        </authorList>
    </citation>
    <scope>NUCLEOTIDE SEQUENCE</scope>
    <source>
        <strain evidence="3">CGMCC 1.3617</strain>
    </source>
</reference>
<evidence type="ECO:0000313" key="4">
    <source>
        <dbReference type="Proteomes" id="UP000661507"/>
    </source>
</evidence>
<evidence type="ECO:0000313" key="3">
    <source>
        <dbReference type="EMBL" id="GGJ05663.1"/>
    </source>
</evidence>
<evidence type="ECO:0000256" key="1">
    <source>
        <dbReference type="SAM" id="Phobius"/>
    </source>
</evidence>
<gene>
    <name evidence="3" type="ORF">GCM10011320_10640</name>
</gene>
<dbReference type="Proteomes" id="UP000661507">
    <property type="component" value="Unassembled WGS sequence"/>
</dbReference>
<protein>
    <recommendedName>
        <fullName evidence="2">DUF3592 domain-containing protein</fullName>
    </recommendedName>
</protein>
<comment type="caution">
    <text evidence="3">The sequence shown here is derived from an EMBL/GenBank/DDBJ whole genome shotgun (WGS) entry which is preliminary data.</text>
</comment>
<organism evidence="3 4">
    <name type="scientific">Neoroseomonas lacus</name>
    <dbReference type="NCBI Taxonomy" id="287609"/>
    <lineage>
        <taxon>Bacteria</taxon>
        <taxon>Pseudomonadati</taxon>
        <taxon>Pseudomonadota</taxon>
        <taxon>Alphaproteobacteria</taxon>
        <taxon>Acetobacterales</taxon>
        <taxon>Acetobacteraceae</taxon>
        <taxon>Neoroseomonas</taxon>
    </lineage>
</organism>
<dbReference type="InterPro" id="IPR021994">
    <property type="entry name" value="DUF3592"/>
</dbReference>
<dbReference type="Pfam" id="PF12158">
    <property type="entry name" value="DUF3592"/>
    <property type="match status" value="1"/>
</dbReference>
<keyword evidence="4" id="KW-1185">Reference proteome</keyword>
<keyword evidence="1" id="KW-0812">Transmembrane</keyword>
<feature type="transmembrane region" description="Helical" evidence="1">
    <location>
        <begin position="154"/>
        <end position="172"/>
    </location>
</feature>
<proteinExistence type="predicted"/>
<feature type="transmembrane region" description="Helical" evidence="1">
    <location>
        <begin position="42"/>
        <end position="60"/>
    </location>
</feature>
<keyword evidence="1" id="KW-1133">Transmembrane helix</keyword>
<name>A0A917NJK0_9PROT</name>
<reference evidence="3" key="2">
    <citation type="submission" date="2020-09" db="EMBL/GenBank/DDBJ databases">
        <authorList>
            <person name="Sun Q."/>
            <person name="Zhou Y."/>
        </authorList>
    </citation>
    <scope>NUCLEOTIDE SEQUENCE</scope>
    <source>
        <strain evidence="3">CGMCC 1.3617</strain>
    </source>
</reference>
<feature type="domain" description="DUF3592" evidence="2">
    <location>
        <begin position="79"/>
        <end position="138"/>
    </location>
</feature>
<dbReference type="EMBL" id="BMKW01000002">
    <property type="protein sequence ID" value="GGJ05663.1"/>
    <property type="molecule type" value="Genomic_DNA"/>
</dbReference>
<accession>A0A917NJK0</accession>
<dbReference type="AlphaFoldDB" id="A0A917NJK0"/>
<keyword evidence="1" id="KW-0472">Membrane</keyword>
<sequence length="180" mass="19286">MMASGYSAAATRSSLAAQPDAQGVHRAGAPGMATASSSQSRWVYFAFCFGLGGLFAWYAWSQASAHWSLASRGQRTEAAIVGYDEVRGRRSTTWYPVFQFTTPDGRRVQAASGVSAEPAQLRRGNRVTVVYDPAHPETVQQASALEGGPGVTPWILAAMALLMFALASVFLLPQKPRKMA</sequence>